<evidence type="ECO:0000313" key="3">
    <source>
        <dbReference type="EMBL" id="CAF3842919.1"/>
    </source>
</evidence>
<dbReference type="InterPro" id="IPR011042">
    <property type="entry name" value="6-blade_b-propeller_TolB-like"/>
</dbReference>
<protein>
    <submittedName>
        <fullName evidence="3">Uncharacterized protein</fullName>
    </submittedName>
</protein>
<accession>A0A819E2D1</accession>
<organism evidence="3 4">
    <name type="scientific">Rotaria sordida</name>
    <dbReference type="NCBI Taxonomy" id="392033"/>
    <lineage>
        <taxon>Eukaryota</taxon>
        <taxon>Metazoa</taxon>
        <taxon>Spiralia</taxon>
        <taxon>Gnathifera</taxon>
        <taxon>Rotifera</taxon>
        <taxon>Eurotatoria</taxon>
        <taxon>Bdelloidea</taxon>
        <taxon>Philodinida</taxon>
        <taxon>Philodinidae</taxon>
        <taxon>Rotaria</taxon>
    </lineage>
</organism>
<dbReference type="AlphaFoldDB" id="A0A819E2D1"/>
<evidence type="ECO:0000256" key="1">
    <source>
        <dbReference type="ARBA" id="ARBA00022737"/>
    </source>
</evidence>
<comment type="caution">
    <text evidence="3">The sequence shown here is derived from an EMBL/GenBank/DDBJ whole genome shotgun (WGS) entry which is preliminary data.</text>
</comment>
<keyword evidence="1" id="KW-0677">Repeat</keyword>
<feature type="signal peptide" evidence="2">
    <location>
        <begin position="1"/>
        <end position="16"/>
    </location>
</feature>
<sequence length="120" mass="13573">MMVLFLFIRLFTVISNIPLNVRWSRSGVTVAGGHGGGNTTDQLQYPYGLYLDNEQTIIIVDHENHRIVQWIINEANGQVVAGGNGRGNRLDQLNYPTDVLVDKETDNLIIADFHNRRIVR</sequence>
<evidence type="ECO:0000313" key="4">
    <source>
        <dbReference type="Proteomes" id="UP000663836"/>
    </source>
</evidence>
<dbReference type="Proteomes" id="UP000663836">
    <property type="component" value="Unassembled WGS sequence"/>
</dbReference>
<dbReference type="Pfam" id="PF01436">
    <property type="entry name" value="NHL"/>
    <property type="match status" value="1"/>
</dbReference>
<feature type="chain" id="PRO_5032442999" evidence="2">
    <location>
        <begin position="17"/>
        <end position="120"/>
    </location>
</feature>
<keyword evidence="2" id="KW-0732">Signal</keyword>
<proteinExistence type="predicted"/>
<dbReference type="EMBL" id="CAJOBD010001943">
    <property type="protein sequence ID" value="CAF3842919.1"/>
    <property type="molecule type" value="Genomic_DNA"/>
</dbReference>
<reference evidence="3" key="1">
    <citation type="submission" date="2021-02" db="EMBL/GenBank/DDBJ databases">
        <authorList>
            <person name="Nowell W R."/>
        </authorList>
    </citation>
    <scope>NUCLEOTIDE SEQUENCE</scope>
</reference>
<evidence type="ECO:0000256" key="2">
    <source>
        <dbReference type="SAM" id="SignalP"/>
    </source>
</evidence>
<name>A0A819E2D1_9BILA</name>
<dbReference type="Gene3D" id="2.120.10.30">
    <property type="entry name" value="TolB, C-terminal domain"/>
    <property type="match status" value="1"/>
</dbReference>
<gene>
    <name evidence="3" type="ORF">JBS370_LOCUS17768</name>
</gene>
<dbReference type="SUPFAM" id="SSF63829">
    <property type="entry name" value="Calcium-dependent phosphotriesterase"/>
    <property type="match status" value="1"/>
</dbReference>
<dbReference type="InterPro" id="IPR001258">
    <property type="entry name" value="NHL_repeat"/>
</dbReference>